<evidence type="ECO:0000256" key="2">
    <source>
        <dbReference type="SAM" id="Phobius"/>
    </source>
</evidence>
<protein>
    <recommendedName>
        <fullName evidence="3">Shavenoid isoform B-like N-terminal domain-containing protein</fullName>
    </recommendedName>
</protein>
<feature type="compositionally biased region" description="Basic and acidic residues" evidence="1">
    <location>
        <begin position="626"/>
        <end position="641"/>
    </location>
</feature>
<feature type="region of interest" description="Disordered" evidence="1">
    <location>
        <begin position="323"/>
        <end position="348"/>
    </location>
</feature>
<evidence type="ECO:0000313" key="5">
    <source>
        <dbReference type="Proteomes" id="UP000678499"/>
    </source>
</evidence>
<keyword evidence="2" id="KW-0812">Transmembrane</keyword>
<feature type="region of interest" description="Disordered" evidence="1">
    <location>
        <begin position="588"/>
        <end position="655"/>
    </location>
</feature>
<feature type="compositionally biased region" description="Acidic residues" evidence="1">
    <location>
        <begin position="339"/>
        <end position="348"/>
    </location>
</feature>
<dbReference type="PANTHER" id="PTHR39387">
    <property type="entry name" value="SHAVENOID, ISOFORM B"/>
    <property type="match status" value="1"/>
</dbReference>
<feature type="non-terminal residue" evidence="4">
    <location>
        <position position="1328"/>
    </location>
</feature>
<keyword evidence="5" id="KW-1185">Reference proteome</keyword>
<dbReference type="PANTHER" id="PTHR39387:SF1">
    <property type="entry name" value="SHAVENOID, ISOFORM B"/>
    <property type="match status" value="1"/>
</dbReference>
<evidence type="ECO:0000259" key="3">
    <source>
        <dbReference type="Pfam" id="PF23328"/>
    </source>
</evidence>
<feature type="region of interest" description="Disordered" evidence="1">
    <location>
        <begin position="1306"/>
        <end position="1328"/>
    </location>
</feature>
<feature type="region of interest" description="Disordered" evidence="1">
    <location>
        <begin position="1075"/>
        <end position="1122"/>
    </location>
</feature>
<feature type="compositionally biased region" description="Basic and acidic residues" evidence="1">
    <location>
        <begin position="997"/>
        <end position="1008"/>
    </location>
</feature>
<keyword evidence="2" id="KW-0472">Membrane</keyword>
<feature type="region of interest" description="Disordered" evidence="1">
    <location>
        <begin position="391"/>
        <end position="426"/>
    </location>
</feature>
<organism evidence="4">
    <name type="scientific">Notodromas monacha</name>
    <dbReference type="NCBI Taxonomy" id="399045"/>
    <lineage>
        <taxon>Eukaryota</taxon>
        <taxon>Metazoa</taxon>
        <taxon>Ecdysozoa</taxon>
        <taxon>Arthropoda</taxon>
        <taxon>Crustacea</taxon>
        <taxon>Oligostraca</taxon>
        <taxon>Ostracoda</taxon>
        <taxon>Podocopa</taxon>
        <taxon>Podocopida</taxon>
        <taxon>Cypridocopina</taxon>
        <taxon>Cypridoidea</taxon>
        <taxon>Cyprididae</taxon>
        <taxon>Notodromas</taxon>
    </lineage>
</organism>
<dbReference type="EMBL" id="OA884118">
    <property type="protein sequence ID" value="CAD7280325.1"/>
    <property type="molecule type" value="Genomic_DNA"/>
</dbReference>
<accession>A0A7R9BUP7</accession>
<feature type="domain" description="Shavenoid isoform B-like N-terminal" evidence="3">
    <location>
        <begin position="8"/>
        <end position="73"/>
    </location>
</feature>
<dbReference type="Pfam" id="PF23328">
    <property type="entry name" value="Sha_B_N"/>
    <property type="match status" value="1"/>
</dbReference>
<dbReference type="GO" id="GO:0005938">
    <property type="term" value="C:cell cortex"/>
    <property type="evidence" value="ECO:0007669"/>
    <property type="project" value="TreeGrafter"/>
</dbReference>
<evidence type="ECO:0000313" key="4">
    <source>
        <dbReference type="EMBL" id="CAD7280325.1"/>
    </source>
</evidence>
<feature type="compositionally biased region" description="Polar residues" evidence="1">
    <location>
        <begin position="403"/>
        <end position="412"/>
    </location>
</feature>
<name>A0A7R9BUP7_9CRUS</name>
<dbReference type="InterPro" id="IPR057507">
    <property type="entry name" value="Sha_B-like_N"/>
</dbReference>
<feature type="region of interest" description="Disordered" evidence="1">
    <location>
        <begin position="938"/>
        <end position="1038"/>
    </location>
</feature>
<feature type="transmembrane region" description="Helical" evidence="2">
    <location>
        <begin position="355"/>
        <end position="377"/>
    </location>
</feature>
<sequence length="1328" mass="145150">IVMSGGTCYDACGKNGTRRATRAPPNALLADKATNALGEDATTAAAAVECACQCGSAEPAYRGDTDECVAKLHECEMADFMDETRTQSIPLVILPLEGQLIRPTSRIALADVQPGGKVVKAPVCAVTEAQILSGSHWFALLDPRNSEPPFRLYRDLDNTFLQNARWRISWTRPGHKAFRLSSCLSKDNSFARPLESLWQPGGKVVKAPVCAVTEAQILSGSHWFALLDPRNSEPPFRLYRDLDNTFLQWLGPPSLRPSVEGKLVRVSLMCRDEAITDAADDPGQDNGIFTPCVAFRVSGSMGSSPYLQAGTLTSAPKTSSSLRVGFEADHVRHRTTSDNGDENDVDEEDDGISDYVIIGVCAGIVTLIYVVAVFVYVRVRHLRRLRRLDEQSSLEKAARRQQEQFSRSNESMDASRKSPLLANKEHNPVLKSGLLSGVRSARLTQNTVQGLRQHMQEANAEEAKRAETGSGKSPQLSHQHEQKGKDSASLSPNTREFAKNPGNKDKIRDPAGTELRRLDEQSSLEKAARRQQEQFSRSNESMDASRKSPLLANKEHNPVLKSGLLSGVRSARLTQNTVQGLRQHLQEANAEEAKRAETGSGKSPQLSHQHEQKGKDSASLSPNTREFAKNPGNKDKIRDPAGTESTPKAPPPGAIEFLNRVREMMALAKNRMDSKRYEPSLQEIPEESSYESLTNVAAAMSTPGMDTMLNGAFDNPAFTLEASAAEIQSFLKLSDGILRNPRAFAPITAALNGDEDKVHRWLQEICNHASSGAMSEEYPNSYDSGVSTGDGSPDSLNSSVDKQHQQQQQHALLPRAQHPLPAVPSTTPARLVVAAPGVRPPRKRNPKYETTPAPQRPSQSHLQQPFQPTLGSRGSMKLGTTRSSVDRVNEILSEAEAKMPKMTASGVDPDARIKICRSNSIGAFASTGTCKLMIEVPEASESEPESRDNTLSRTSSNKAHAGKIRRKLSRKESFLDSLERPKHHSKLSQKPSIVQDSLERASTKRRDGSTSSGGLYKTFGDFKRPSEPTLSEESDAYNPIEIRSVPATESPHNSGVWRENSFLLPNYWQRSFKSRHLPRPPSSFAPDSLHEDEDTVDDDASTVSGSSVLRSPHHQQQQQQSHEILRRVDTIAKDLNGANGGLSQGMLIALNLRSKLVEKYGKDFEKRYFGANATAGDSLRTRLKKLVRTESCDSILKDSSGIKKYKSVDEVLAQLKQCSTMCSTQDSNGGAVDPAGIHLEPHLDVTSLARKGASAPSGAGNNNKSQTQNIRLLLQMLEDQKNKPQQQGSGVVPNNTAMKQNATDTLAGANKVTPGGAWRIPYSSPNNC</sequence>
<feature type="compositionally biased region" description="Basic and acidic residues" evidence="1">
    <location>
        <begin position="970"/>
        <end position="980"/>
    </location>
</feature>
<feature type="compositionally biased region" description="Polar residues" evidence="1">
    <location>
        <begin position="533"/>
        <end position="542"/>
    </location>
</feature>
<feature type="compositionally biased region" description="Basic residues" evidence="1">
    <location>
        <begin position="960"/>
        <end position="969"/>
    </location>
</feature>
<dbReference type="EMBL" id="CAJPEX010002081">
    <property type="protein sequence ID" value="CAG0920477.1"/>
    <property type="molecule type" value="Genomic_DNA"/>
</dbReference>
<dbReference type="Proteomes" id="UP000678499">
    <property type="component" value="Unassembled WGS sequence"/>
</dbReference>
<feature type="compositionally biased region" description="Basic and acidic residues" evidence="1">
    <location>
        <begin position="496"/>
        <end position="520"/>
    </location>
</feature>
<feature type="compositionally biased region" description="Polar residues" evidence="1">
    <location>
        <begin position="852"/>
        <end position="883"/>
    </location>
</feature>
<gene>
    <name evidence="4" type="ORF">NMOB1V02_LOCUS7985</name>
</gene>
<feature type="compositionally biased region" description="Polar residues" evidence="1">
    <location>
        <begin position="781"/>
        <end position="800"/>
    </location>
</feature>
<keyword evidence="2" id="KW-1133">Transmembrane helix</keyword>
<feature type="compositionally biased region" description="Acidic residues" evidence="1">
    <location>
        <begin position="1090"/>
        <end position="1100"/>
    </location>
</feature>
<evidence type="ECO:0000256" key="1">
    <source>
        <dbReference type="SAM" id="MobiDB-lite"/>
    </source>
</evidence>
<proteinExistence type="predicted"/>
<feature type="region of interest" description="Disordered" evidence="1">
    <location>
        <begin position="457"/>
        <end position="558"/>
    </location>
</feature>
<reference evidence="4" key="1">
    <citation type="submission" date="2020-11" db="EMBL/GenBank/DDBJ databases">
        <authorList>
            <person name="Tran Van P."/>
        </authorList>
    </citation>
    <scope>NUCLEOTIDE SEQUENCE</scope>
</reference>
<dbReference type="OrthoDB" id="6346242at2759"/>
<feature type="region of interest" description="Disordered" evidence="1">
    <location>
        <begin position="773"/>
        <end position="885"/>
    </location>
</feature>